<dbReference type="VEuPathDB" id="AmoebaDB:EHI_020260"/>
<dbReference type="InterPro" id="IPR000387">
    <property type="entry name" value="Tyr_Pase_dom"/>
</dbReference>
<dbReference type="Pfam" id="PF00782">
    <property type="entry name" value="DSPc"/>
    <property type="match status" value="1"/>
</dbReference>
<evidence type="ECO:0000256" key="2">
    <source>
        <dbReference type="ARBA" id="ARBA00013064"/>
    </source>
</evidence>
<comment type="caution">
    <text evidence="8">The sequence shown here is derived from an EMBL/GenBank/DDBJ whole genome shotgun (WGS) entry which is preliminary data.</text>
</comment>
<evidence type="ECO:0000256" key="4">
    <source>
        <dbReference type="ARBA" id="ARBA00022912"/>
    </source>
</evidence>
<dbReference type="VEuPathDB" id="AmoebaDB:EHI5A_062220"/>
<dbReference type="InterPro" id="IPR000340">
    <property type="entry name" value="Dual-sp_phosphatase_cat-dom"/>
</dbReference>
<dbReference type="PANTHER" id="PTHR10159">
    <property type="entry name" value="DUAL SPECIFICITY PROTEIN PHOSPHATASE"/>
    <property type="match status" value="1"/>
</dbReference>
<dbReference type="GO" id="GO:0008330">
    <property type="term" value="F:protein tyrosine/threonine phosphatase activity"/>
    <property type="evidence" value="ECO:0007669"/>
    <property type="project" value="TreeGrafter"/>
</dbReference>
<reference evidence="8 9" key="1">
    <citation type="submission" date="2016-05" db="EMBL/GenBank/DDBJ databases">
        <title>First whole genome sequencing of Entamoeba histolytica HM1:IMSS-clone-6.</title>
        <authorList>
            <person name="Mukherjee Avik.K."/>
            <person name="Izumyama S."/>
            <person name="Nakada-Tsukui K."/>
            <person name="Nozaki T."/>
        </authorList>
    </citation>
    <scope>NUCLEOTIDE SEQUENCE [LARGE SCALE GENOMIC DNA]</scope>
    <source>
        <strain evidence="8 9">HM1:IMSS clone 6</strain>
    </source>
</reference>
<dbReference type="FunFam" id="3.90.190.10:FF:000178">
    <property type="entry name" value="Dual specificity protein phosphatase putative"/>
    <property type="match status" value="1"/>
</dbReference>
<dbReference type="InterPro" id="IPR020422">
    <property type="entry name" value="TYR_PHOSPHATASE_DUAL_dom"/>
</dbReference>
<dbReference type="VEuPathDB" id="AmoebaDB:EHI7A_191660"/>
<dbReference type="GO" id="GO:0033550">
    <property type="term" value="F:MAP kinase tyrosine phosphatase activity"/>
    <property type="evidence" value="ECO:0007669"/>
    <property type="project" value="TreeGrafter"/>
</dbReference>
<dbReference type="OMA" id="EACALIN"/>
<organism evidence="8 9">
    <name type="scientific">Entamoeba histolytica</name>
    <dbReference type="NCBI Taxonomy" id="5759"/>
    <lineage>
        <taxon>Eukaryota</taxon>
        <taxon>Amoebozoa</taxon>
        <taxon>Evosea</taxon>
        <taxon>Archamoebae</taxon>
        <taxon>Mastigamoebida</taxon>
        <taxon>Entamoebidae</taxon>
        <taxon>Entamoeba</taxon>
    </lineage>
</organism>
<dbReference type="PANTHER" id="PTHR10159:SF519">
    <property type="entry name" value="DUAL SPECIFICITY PROTEIN PHOSPHATASE MPK3"/>
    <property type="match status" value="1"/>
</dbReference>
<accession>A0A5K1V5T7</accession>
<sequence length="267" mass="30964">MQRPITQFIVIKPKKDGDKSIGQEIKEKQEREFKLFKQKEREKMRIELQKEKNKMEVEEKKIDSYQRLIEFKKIKEQKQRAFGVGCSITKDIYLGSVESSNNQAWLDSECINVIINCTCECSNEEEEGREYYRLPISKYHNTINPFVKEVCALINLAHSKGEKVLIHSFDGRNRAPALLIAYLIQNNKMSFINAFNMVKTKAWTFELSMVLVGELNALSSQLGLTSISGMTASQFKQDPITRRALEDAEVEIADRKKKWEFSHNVID</sequence>
<keyword evidence="4" id="KW-0904">Protein phosphatase</keyword>
<feature type="coiled-coil region" evidence="6">
    <location>
        <begin position="34"/>
        <end position="68"/>
    </location>
</feature>
<evidence type="ECO:0000256" key="6">
    <source>
        <dbReference type="SAM" id="Coils"/>
    </source>
</evidence>
<comment type="catalytic activity">
    <reaction evidence="5">
        <text>O-phospho-L-seryl-[protein] + H2O = L-seryl-[protein] + phosphate</text>
        <dbReference type="Rhea" id="RHEA:20629"/>
        <dbReference type="Rhea" id="RHEA-COMP:9863"/>
        <dbReference type="Rhea" id="RHEA-COMP:11604"/>
        <dbReference type="ChEBI" id="CHEBI:15377"/>
        <dbReference type="ChEBI" id="CHEBI:29999"/>
        <dbReference type="ChEBI" id="CHEBI:43474"/>
        <dbReference type="ChEBI" id="CHEBI:83421"/>
        <dbReference type="EC" id="3.1.3.16"/>
    </reaction>
</comment>
<dbReference type="EC" id="3.1.3.48" evidence="2"/>
<evidence type="ECO:0000256" key="1">
    <source>
        <dbReference type="ARBA" id="ARBA00008601"/>
    </source>
</evidence>
<dbReference type="VEuPathDB" id="AmoebaDB:EHI8A_210490"/>
<dbReference type="Gene3D" id="3.90.190.10">
    <property type="entry name" value="Protein tyrosine phosphatase superfamily"/>
    <property type="match status" value="1"/>
</dbReference>
<keyword evidence="6" id="KW-0175">Coiled coil</keyword>
<dbReference type="CDD" id="cd14498">
    <property type="entry name" value="DSP"/>
    <property type="match status" value="1"/>
</dbReference>
<name>A0A5K1V5T7_ENTHI</name>
<gene>
    <name evidence="8" type="ORF">CL6EHI_020260</name>
</gene>
<evidence type="ECO:0000256" key="5">
    <source>
        <dbReference type="ARBA" id="ARBA00047761"/>
    </source>
</evidence>
<dbReference type="Proteomes" id="UP000078387">
    <property type="component" value="Unassembled WGS sequence"/>
</dbReference>
<dbReference type="EMBL" id="BDEQ01000001">
    <property type="protein sequence ID" value="GAT97622.1"/>
    <property type="molecule type" value="Genomic_DNA"/>
</dbReference>
<dbReference type="SUPFAM" id="SSF52799">
    <property type="entry name" value="(Phosphotyrosine protein) phosphatases II"/>
    <property type="match status" value="1"/>
</dbReference>
<dbReference type="AlphaFoldDB" id="A0A5K1V5T7"/>
<dbReference type="GO" id="GO:0017017">
    <property type="term" value="F:MAP kinase tyrosine/serine/threonine phosphatase activity"/>
    <property type="evidence" value="ECO:0007669"/>
    <property type="project" value="TreeGrafter"/>
</dbReference>
<evidence type="ECO:0000256" key="3">
    <source>
        <dbReference type="ARBA" id="ARBA00022801"/>
    </source>
</evidence>
<dbReference type="InterPro" id="IPR029021">
    <property type="entry name" value="Prot-tyrosine_phosphatase-like"/>
</dbReference>
<feature type="domain" description="Tyrosine specific protein phosphatases" evidence="7">
    <location>
        <begin position="144"/>
        <end position="201"/>
    </location>
</feature>
<dbReference type="GO" id="GO:0005737">
    <property type="term" value="C:cytoplasm"/>
    <property type="evidence" value="ECO:0007669"/>
    <property type="project" value="TreeGrafter"/>
</dbReference>
<evidence type="ECO:0000259" key="7">
    <source>
        <dbReference type="PROSITE" id="PS50056"/>
    </source>
</evidence>
<dbReference type="GO" id="GO:0004722">
    <property type="term" value="F:protein serine/threonine phosphatase activity"/>
    <property type="evidence" value="ECO:0007669"/>
    <property type="project" value="UniProtKB-EC"/>
</dbReference>
<proteinExistence type="inferred from homology"/>
<protein>
    <recommendedName>
        <fullName evidence="2">protein-tyrosine-phosphatase</fullName>
        <ecNumber evidence="2">3.1.3.48</ecNumber>
    </recommendedName>
</protein>
<evidence type="ECO:0000313" key="9">
    <source>
        <dbReference type="Proteomes" id="UP000078387"/>
    </source>
</evidence>
<dbReference type="SMART" id="SM00195">
    <property type="entry name" value="DSPc"/>
    <property type="match status" value="1"/>
</dbReference>
<comment type="similarity">
    <text evidence="1">Belongs to the protein-tyrosine phosphatase family. Non-receptor class dual specificity subfamily.</text>
</comment>
<keyword evidence="3" id="KW-0378">Hydrolase</keyword>
<evidence type="ECO:0000313" key="8">
    <source>
        <dbReference type="EMBL" id="GAT97622.1"/>
    </source>
</evidence>
<dbReference type="VEuPathDB" id="AmoebaDB:KM1_219210"/>
<dbReference type="GO" id="GO:0043409">
    <property type="term" value="P:negative regulation of MAPK cascade"/>
    <property type="evidence" value="ECO:0007669"/>
    <property type="project" value="TreeGrafter"/>
</dbReference>
<dbReference type="PROSITE" id="PS50056">
    <property type="entry name" value="TYR_PHOSPHATASE_2"/>
    <property type="match status" value="1"/>
</dbReference>